<dbReference type="OrthoDB" id="4847120at2759"/>
<evidence type="ECO:0000313" key="3">
    <source>
        <dbReference type="EMBL" id="OLN87447.1"/>
    </source>
</evidence>
<dbReference type="AlphaFoldDB" id="A0A1Q8RSY0"/>
<feature type="compositionally biased region" description="Basic and acidic residues" evidence="2">
    <location>
        <begin position="166"/>
        <end position="184"/>
    </location>
</feature>
<sequence length="192" mass="23541">MRLIRSTWHCDDDSRLWRQEMEGRNVYLLADLAREQKRADHWERRAEELGRRLDELECVLEEERHRHPASDEYVRQIADLVRKVECLEEELRLERGNHHLHEGRQREVERLLRTIEDLERKLKDDHVKISELASKVDLLQAMLATEREKKDILFDEIAKRDEYDRVRRERDRRPRRQGSWERRSRPGWGSVY</sequence>
<keyword evidence="1" id="KW-0175">Coiled coil</keyword>
<dbReference type="Proteomes" id="UP000186583">
    <property type="component" value="Unassembled WGS sequence"/>
</dbReference>
<evidence type="ECO:0000313" key="4">
    <source>
        <dbReference type="Proteomes" id="UP000186583"/>
    </source>
</evidence>
<name>A0A1Q8RSY0_9PEZI</name>
<organism evidence="3 4">
    <name type="scientific">Colletotrichum chlorophyti</name>
    <dbReference type="NCBI Taxonomy" id="708187"/>
    <lineage>
        <taxon>Eukaryota</taxon>
        <taxon>Fungi</taxon>
        <taxon>Dikarya</taxon>
        <taxon>Ascomycota</taxon>
        <taxon>Pezizomycotina</taxon>
        <taxon>Sordariomycetes</taxon>
        <taxon>Hypocreomycetidae</taxon>
        <taxon>Glomerellales</taxon>
        <taxon>Glomerellaceae</taxon>
        <taxon>Colletotrichum</taxon>
    </lineage>
</organism>
<keyword evidence="4" id="KW-1185">Reference proteome</keyword>
<dbReference type="STRING" id="708187.A0A1Q8RSY0"/>
<proteinExistence type="predicted"/>
<dbReference type="EMBL" id="MPGH01000093">
    <property type="protein sequence ID" value="OLN87447.1"/>
    <property type="molecule type" value="Genomic_DNA"/>
</dbReference>
<evidence type="ECO:0000256" key="1">
    <source>
        <dbReference type="SAM" id="Coils"/>
    </source>
</evidence>
<protein>
    <submittedName>
        <fullName evidence="3">Uncharacterized protein</fullName>
    </submittedName>
</protein>
<feature type="region of interest" description="Disordered" evidence="2">
    <location>
        <begin position="166"/>
        <end position="192"/>
    </location>
</feature>
<feature type="coiled-coil region" evidence="1">
    <location>
        <begin position="32"/>
        <end position="135"/>
    </location>
</feature>
<evidence type="ECO:0000256" key="2">
    <source>
        <dbReference type="SAM" id="MobiDB-lite"/>
    </source>
</evidence>
<comment type="caution">
    <text evidence="3">The sequence shown here is derived from an EMBL/GenBank/DDBJ whole genome shotgun (WGS) entry which is preliminary data.</text>
</comment>
<reference evidence="3 4" key="1">
    <citation type="submission" date="2016-11" db="EMBL/GenBank/DDBJ databases">
        <title>Draft Genome Assembly of Colletotrichum chlorophyti a pathogen of herbaceous plants.</title>
        <authorList>
            <person name="Gan P."/>
            <person name="Narusaka M."/>
            <person name="Tsushima A."/>
            <person name="Narusaka Y."/>
            <person name="Takano Y."/>
            <person name="Shirasu K."/>
        </authorList>
    </citation>
    <scope>NUCLEOTIDE SEQUENCE [LARGE SCALE GENOMIC DNA]</scope>
    <source>
        <strain evidence="3 4">NTL11</strain>
    </source>
</reference>
<gene>
    <name evidence="3" type="ORF">CCHL11_09123</name>
</gene>
<accession>A0A1Q8RSY0</accession>